<dbReference type="PANTHER" id="PTHR45726:SF3">
    <property type="entry name" value="LEUKOTRIENE A-4 HYDROLASE"/>
    <property type="match status" value="1"/>
</dbReference>
<comment type="subcellular location">
    <subcellularLocation>
        <location evidence="2">Endoplasmic reticulum membrane</location>
        <topology evidence="2">Multi-pass membrane protein</topology>
    </subcellularLocation>
</comment>
<dbReference type="SUPFAM" id="SSF103491">
    <property type="entry name" value="Preprotein translocase SecY subunit"/>
    <property type="match status" value="1"/>
</dbReference>
<dbReference type="InterPro" id="IPR030659">
    <property type="entry name" value="SecY_CS"/>
</dbReference>
<keyword evidence="20" id="KW-1185">Reference proteome</keyword>
<dbReference type="Gene3D" id="1.25.40.320">
    <property type="entry name" value="Peptidase M1, leukotriene A4 hydrolase/aminopeptidase C-terminal domain"/>
    <property type="match status" value="4"/>
</dbReference>
<dbReference type="GO" id="GO:0008270">
    <property type="term" value="F:zinc ion binding"/>
    <property type="evidence" value="ECO:0007669"/>
    <property type="project" value="InterPro"/>
</dbReference>
<keyword evidence="12" id="KW-0653">Protein transport</keyword>
<keyword evidence="6" id="KW-0645">Protease</keyword>
<dbReference type="InterPro" id="IPR027268">
    <property type="entry name" value="Peptidase_M4/M1_CTD_sf"/>
</dbReference>
<dbReference type="InterPro" id="IPR015211">
    <property type="entry name" value="Peptidase_M1_C"/>
</dbReference>
<feature type="transmembrane region" description="Helical" evidence="17">
    <location>
        <begin position="2532"/>
        <end position="2553"/>
    </location>
</feature>
<dbReference type="GO" id="GO:0015031">
    <property type="term" value="P:protein transport"/>
    <property type="evidence" value="ECO:0007669"/>
    <property type="project" value="UniProtKB-KW"/>
</dbReference>
<name>A0A4S2KAV0_9HYME</name>
<feature type="non-terminal residue" evidence="19">
    <location>
        <position position="2766"/>
    </location>
</feature>
<dbReference type="InterPro" id="IPR038502">
    <property type="entry name" value="M1_LTA-4_hydro/amino_C_sf"/>
</dbReference>
<comment type="similarity">
    <text evidence="3">Belongs to the SecY/SEC61-alpha family.</text>
</comment>
<comment type="similarity">
    <text evidence="4">Belongs to the peptidase M1 family.</text>
</comment>
<keyword evidence="10" id="KW-0256">Endoplasmic reticulum</keyword>
<dbReference type="Pfam" id="PF10559">
    <property type="entry name" value="Plug_translocon"/>
    <property type="match status" value="1"/>
</dbReference>
<evidence type="ECO:0000256" key="12">
    <source>
        <dbReference type="ARBA" id="ARBA00022927"/>
    </source>
</evidence>
<accession>A0A4S2KAV0</accession>
<feature type="non-terminal residue" evidence="19">
    <location>
        <position position="1"/>
    </location>
</feature>
<feature type="transmembrane region" description="Helical" evidence="17">
    <location>
        <begin position="2441"/>
        <end position="2459"/>
    </location>
</feature>
<evidence type="ECO:0000256" key="15">
    <source>
        <dbReference type="ARBA" id="ARBA00023049"/>
    </source>
</evidence>
<evidence type="ECO:0000256" key="10">
    <source>
        <dbReference type="ARBA" id="ARBA00022824"/>
    </source>
</evidence>
<dbReference type="NCBIfam" id="NF006341">
    <property type="entry name" value="PRK08568.1-5"/>
    <property type="match status" value="1"/>
</dbReference>
<organism evidence="19 20">
    <name type="scientific">Temnothorax longispinosus</name>
    <dbReference type="NCBI Taxonomy" id="300112"/>
    <lineage>
        <taxon>Eukaryota</taxon>
        <taxon>Metazoa</taxon>
        <taxon>Ecdysozoa</taxon>
        <taxon>Arthropoda</taxon>
        <taxon>Hexapoda</taxon>
        <taxon>Insecta</taxon>
        <taxon>Pterygota</taxon>
        <taxon>Neoptera</taxon>
        <taxon>Endopterygota</taxon>
        <taxon>Hymenoptera</taxon>
        <taxon>Apocrita</taxon>
        <taxon>Aculeata</taxon>
        <taxon>Formicoidea</taxon>
        <taxon>Formicidae</taxon>
        <taxon>Myrmicinae</taxon>
        <taxon>Temnothorax</taxon>
    </lineage>
</organism>
<gene>
    <name evidence="19" type="ORF">DBV15_03634</name>
</gene>
<dbReference type="SUPFAM" id="SSF48371">
    <property type="entry name" value="ARM repeat"/>
    <property type="match status" value="3"/>
</dbReference>
<keyword evidence="11" id="KW-0862">Zinc</keyword>
<evidence type="ECO:0000256" key="4">
    <source>
        <dbReference type="ARBA" id="ARBA00010136"/>
    </source>
</evidence>
<evidence type="ECO:0000256" key="13">
    <source>
        <dbReference type="ARBA" id="ARBA00022989"/>
    </source>
</evidence>
<evidence type="ECO:0000256" key="9">
    <source>
        <dbReference type="ARBA" id="ARBA00022801"/>
    </source>
</evidence>
<dbReference type="InterPro" id="IPR016024">
    <property type="entry name" value="ARM-type_fold"/>
</dbReference>
<evidence type="ECO:0000259" key="18">
    <source>
        <dbReference type="SMART" id="SM01263"/>
    </source>
</evidence>
<dbReference type="GO" id="GO:0008237">
    <property type="term" value="F:metallopeptidase activity"/>
    <property type="evidence" value="ECO:0007669"/>
    <property type="project" value="UniProtKB-KW"/>
</dbReference>
<dbReference type="GO" id="GO:0005789">
    <property type="term" value="C:endoplasmic reticulum membrane"/>
    <property type="evidence" value="ECO:0007669"/>
    <property type="project" value="UniProtKB-SubCell"/>
</dbReference>
<feature type="transmembrane region" description="Helical" evidence="17">
    <location>
        <begin position="2330"/>
        <end position="2352"/>
    </location>
</feature>
<dbReference type="InterPro" id="IPR023201">
    <property type="entry name" value="SecY_dom_sf"/>
</dbReference>
<dbReference type="PANTHER" id="PTHR45726">
    <property type="entry name" value="LEUKOTRIENE A-4 HYDROLASE"/>
    <property type="match status" value="1"/>
</dbReference>
<sequence length="2766" mass="318015">YSRPDLVAVTHTRLELTVNFASQVLVGKAILTVEKKVSRCNELVLDTYGLDIFGVSSYSPGQILYSILGNHHNNFGRKLTITLPNVDSADQTVPTSSKQMEFSDNIYTIQIGYRTSPQSPALYWLRKEQTSDDEPLLISNSKLTYARAIFPCQDTPSNKMTFYSKISVPKSLNIMVMMPGSKEMSEAYNRERVIYSFSQNITMAPYEIYIIVGSLRSLRKSREFVFDRPMDLEIWAEEQSRQRCTSEFLNKIMDILCNIKKSYGFLGESVNVCVLPPNVPEFDMQYPDMTFVSSSLLEGQYSLIDTFVQNIIESWIGRTVTIDNFEHLWLIKGLSTFIYRNPKNDEIIDEEMKFRLFANLKIKSLNNLLSMPQLLNTVSLVPDFTNGLLPMNIIKYVSEKGCVFLNYLQDILGGPEKFHPFLVLCIENRRILTSDRFKTSLYEYFSHKHKILNIAVNWDKWFNEPRFPASHPYIMDRRKTFWQGQADLWIAQKIPSFDTIGLDQSNDLAIIEFLTYLLTLSTVLAAYQLRKIEHEFLRDQNICEIRFLWLRLCIKNRWSDDGRILEDALKFACEYCMPKYACPIFRDLYEWEPPAGDDIPYSYSKPDLVAVTETKLYLSVNFGDRVLDGHAILTVKKKVLTCNELVLDTYNLEITDVRKGYSHSPYRYSRTILTYTHRENPHDDNFGRKLKITLPNVDSADPGPSSSKKTKSDNIEDNIYTIRIDYKTRSDSPALYWLEAHQTSDGIHPLLISNSKLIYARAIFPCQDTPSNRIKFYSKITVPSGLDVMMPGYRNIGDKTEYKDEYVFKPYPKTTIAPYEIYIIVGSLTKMHRRRRTDVSLDMYLKAEKKHCERYEKFLDKIMDILCDIKKSYSILGNSVKVCVLPPNVPEFDMQNPEMTFVSSSLLEGQYSIIDTIVQNIIESSIGRTVAIDDFKHLWLIKGLSTFIYRNPENDEIIDKENKFRSDLQIKSVNNVLNMPELLNNVPLVPDFTNELLPMNVIKYVSEKGCVFLNFLQDMLGGREKFKDFLVTEWPRLGKHEIREATDHFKNLLISHFSEEGKDEVLRKIEWDEWLNKSGFPSEPYTYENNKTHWQRQADLWIKQKTPSFDTIGLDKSNDLAIIEFLTYLLTLSTVLTAYQLQKIEHEFLGDQNICEIRFLWLRLCIKSEWLDHGRIQKDALKFACSEYCMPKYACPIFRDLYNLAQTRIMAIKSRFTEHLVAVTHTRLELSVNFERHVLEGRAILSIQKKASTCNDCNELVLDNYKLKIGDVTDYSTGESLRKTIGNHDKNFGSEFTITLPSVASAVGTSRGHKRMKLGGNIFQIQIKYETHPESPALHWLKPHQTSDGIHPLLISNSKITVPGGLDVMMPGLKEPGRGAKNNQNKYFFSFGTLYDTTQLHKGRIPPYAIHIIVGSLRSLHRSREEVPRPMYLEIWDAEEKSCERCIPFLDKIVDILYKIKESYGFLGEFVNVCVLPPNVPEFDMQYPYMTFVSSSLLEGDQYSIIDTIVQNIIESWIGRTVAIDNFKDLWLIKSLSTFIYRNPINDEIIDNERKFRNDLKIKGINNLLSMPQLLNTVSLVPDFTKEFLPINIIKYVSEKGCIFLNYLENKLGGPTDFTSFLVHIILPFYEKIEHGENRAILTTNRFKILLNGYFSLIGKDELLNSVDWDGWLYRTGVPASQSDSMTIRKTYWQDQADQWILQETSASFDTIRKLGQSNNLVIIEFLTYLLALPNTVLTEDKLRMLRLAFLRDQNVCEIRFLWLRLCIKSKCLGDGRVQEDALNFAYEYCTPKYACPIIRDLYNLEETRELAKIWFVNQLDNSTLLSKMLPETINELSNILEIYVPSGRGLDVMMPGKKIKEDVDDDKVEYTFFHPRNEPMAPYEIYIIIGSQREVISNSNLKCNLWTEQKYSHEATWAIHKIMTMLSNIKESYGFLGKVNVCVLPPNVPKFDMQIPDMTFVSSTLLGGHYSMIDTIVQNIIESWIGRIVPIKDFKDLWLIKGLSTFIYRNPINNIIADEDIRDFLKIKGINNVLKMPELKSVCLVPVFTNALLPMNIIKYVSEKGCVFLNYLQNLLGGHIEFNRFLVNSLLPLCREDHVILTTNRFKNSLYEHFRNKHTILNNVDWERWFNVPTFPPSHHNPMIIRSKWHFIAEKLVAQQEVDYDLIRDEVRNANDFVKIEFLTYLLALPAVPRPKLQLLGCAFLDDQKICEIRFLWLRLCIKSRDLNYVTEALKFASEYCMPKYACSIFRDLHEFEQARSLARSWFIDPDNRSKMLPKTIKELESILDVDLSKPEFRVVKFLEVIKPFCSILPEIAKPQRKIQFREKVLWTAITLFIFLVCCQIPLFGIMSSDSADPFYWIRVILASNRGTLMELGISPIVTSGLIMQLLHGAKIIEVGDTPKDRALFNGAQKLFGMVITVGQAIVYVMTGMYGDPTEIGAGLFVAGLIVLLLDELLQKGYGLGSGISLFIATNICETIVWKAFSPATVNTGRGTEFEGAVIALFHLLATRQDKVRGLREAFYRQNLPNLMNLLATILVFAIVIYFQGFRVDLPIKSARYRGQYSSYPIKLFYTSNIPIILQSALVSNLYVISQMLAVKFQGNLIVNLLGVWSDVGGGGPARSYPVGGLCYYLSPPESVGHILQDPVHAMLYILFMLGSCAFFSKTWIEVSGSSAKDVAKQLREQQMVMRGHRDNSMIRELNRYIPTAAAFGGLCIGALSVLADFLGAIGSGTGILLAVTIIYQYFEIFVKEQSEMGGMSTLLF</sequence>
<protein>
    <recommendedName>
        <fullName evidence="18">Peptidase M1 leukotriene A4 hydrolase/aminopeptidase C-terminal domain-containing protein</fullName>
    </recommendedName>
</protein>
<keyword evidence="5" id="KW-0813">Transport</keyword>
<keyword evidence="7 17" id="KW-0812">Transmembrane</keyword>
<dbReference type="InterPro" id="IPR002208">
    <property type="entry name" value="SecY/SEC61-alpha"/>
</dbReference>
<feature type="transmembrane region" description="Helical" evidence="17">
    <location>
        <begin position="2416"/>
        <end position="2435"/>
    </location>
</feature>
<keyword evidence="8" id="KW-0479">Metal-binding</keyword>
<keyword evidence="14" id="KW-0811">Translocation</keyword>
<evidence type="ECO:0000256" key="11">
    <source>
        <dbReference type="ARBA" id="ARBA00022833"/>
    </source>
</evidence>
<feature type="domain" description="Peptidase M1 leukotriene A4 hydrolase/aminopeptidase C-terminal" evidence="18">
    <location>
        <begin position="2166"/>
        <end position="2289"/>
    </location>
</feature>
<keyword evidence="13 17" id="KW-1133">Transmembrane helix</keyword>
<dbReference type="SMART" id="SM01263">
    <property type="entry name" value="Leuk-A4-hydro_C"/>
    <property type="match status" value="1"/>
</dbReference>
<dbReference type="Pfam" id="PF09127">
    <property type="entry name" value="Leuk-A4-hydro_C"/>
    <property type="match status" value="1"/>
</dbReference>
<evidence type="ECO:0000313" key="20">
    <source>
        <dbReference type="Proteomes" id="UP000310200"/>
    </source>
</evidence>
<evidence type="ECO:0000256" key="8">
    <source>
        <dbReference type="ARBA" id="ARBA00022723"/>
    </source>
</evidence>
<keyword evidence="16 17" id="KW-0472">Membrane</keyword>
<keyword evidence="15" id="KW-0482">Metalloprotease</keyword>
<dbReference type="NCBIfam" id="TIGR00967">
    <property type="entry name" value="3a0501s007"/>
    <property type="match status" value="1"/>
</dbReference>
<comment type="cofactor">
    <cofactor evidence="1">
        <name>Zn(2+)</name>
        <dbReference type="ChEBI" id="CHEBI:29105"/>
    </cofactor>
</comment>
<dbReference type="Gene3D" id="1.10.390.10">
    <property type="entry name" value="Neutral Protease Domain 2"/>
    <property type="match status" value="4"/>
</dbReference>
<evidence type="ECO:0000256" key="7">
    <source>
        <dbReference type="ARBA" id="ARBA00022692"/>
    </source>
</evidence>
<evidence type="ECO:0000256" key="14">
    <source>
        <dbReference type="ARBA" id="ARBA00023010"/>
    </source>
</evidence>
<dbReference type="Gene3D" id="2.60.40.1730">
    <property type="entry name" value="tricorn interacting facor f3 domain"/>
    <property type="match status" value="3"/>
</dbReference>
<dbReference type="PROSITE" id="PS00756">
    <property type="entry name" value="SECY_2"/>
    <property type="match status" value="1"/>
</dbReference>
<proteinExistence type="inferred from homology"/>
<evidence type="ECO:0000256" key="17">
    <source>
        <dbReference type="SAM" id="Phobius"/>
    </source>
</evidence>
<keyword evidence="9" id="KW-0378">Hydrolase</keyword>
<evidence type="ECO:0000256" key="16">
    <source>
        <dbReference type="ARBA" id="ARBA00023136"/>
    </source>
</evidence>
<comment type="caution">
    <text evidence="19">The sequence shown here is derived from an EMBL/GenBank/DDBJ whole genome shotgun (WGS) entry which is preliminary data.</text>
</comment>
<evidence type="ECO:0000313" key="19">
    <source>
        <dbReference type="EMBL" id="TGZ46373.1"/>
    </source>
</evidence>
<reference evidence="19 20" key="1">
    <citation type="journal article" date="2019" name="Philos. Trans. R. Soc. Lond., B, Biol. Sci.">
        <title>Ant behaviour and brain gene expression of defending hosts depend on the ecological success of the intruding social parasite.</title>
        <authorList>
            <person name="Kaur R."/>
            <person name="Stoldt M."/>
            <person name="Jongepier E."/>
            <person name="Feldmeyer B."/>
            <person name="Menzel F."/>
            <person name="Bornberg-Bauer E."/>
            <person name="Foitzik S."/>
        </authorList>
    </citation>
    <scope>NUCLEOTIDE SEQUENCE [LARGE SCALE GENOMIC DNA]</scope>
    <source>
        <tissue evidence="19">Whole body</tissue>
    </source>
</reference>
<dbReference type="Gene3D" id="1.10.3370.10">
    <property type="entry name" value="SecY subunit domain"/>
    <property type="match status" value="1"/>
</dbReference>
<dbReference type="Proteomes" id="UP000310200">
    <property type="component" value="Unassembled WGS sequence"/>
</dbReference>
<evidence type="ECO:0000256" key="6">
    <source>
        <dbReference type="ARBA" id="ARBA00022670"/>
    </source>
</evidence>
<dbReference type="Gene3D" id="3.30.2010.30">
    <property type="match status" value="4"/>
</dbReference>
<dbReference type="Pfam" id="PF17900">
    <property type="entry name" value="Peptidase_M1_N"/>
    <property type="match status" value="2"/>
</dbReference>
<dbReference type="InterPro" id="IPR019561">
    <property type="entry name" value="Translocon_Sec61/SecY_plug_dom"/>
</dbReference>
<evidence type="ECO:0000256" key="1">
    <source>
        <dbReference type="ARBA" id="ARBA00001947"/>
    </source>
</evidence>
<dbReference type="GO" id="GO:0006508">
    <property type="term" value="P:proteolysis"/>
    <property type="evidence" value="ECO:0007669"/>
    <property type="project" value="UniProtKB-KW"/>
</dbReference>
<evidence type="ECO:0000256" key="5">
    <source>
        <dbReference type="ARBA" id="ARBA00022448"/>
    </source>
</evidence>
<dbReference type="Pfam" id="PF00344">
    <property type="entry name" value="SecY"/>
    <property type="match status" value="1"/>
</dbReference>
<dbReference type="STRING" id="300112.A0A4S2KAV0"/>
<dbReference type="InterPro" id="IPR045357">
    <property type="entry name" value="Aminopeptidase_N-like_N"/>
</dbReference>
<dbReference type="FunFam" id="1.10.3370.10:FF:000002">
    <property type="entry name" value="Transport Sec61 subunit alpha isoform 2"/>
    <property type="match status" value="1"/>
</dbReference>
<evidence type="ECO:0000256" key="3">
    <source>
        <dbReference type="ARBA" id="ARBA00005751"/>
    </source>
</evidence>
<feature type="transmembrane region" description="Helical" evidence="17">
    <location>
        <begin position="2727"/>
        <end position="2748"/>
    </location>
</feature>
<dbReference type="EMBL" id="QBLH01002887">
    <property type="protein sequence ID" value="TGZ46373.1"/>
    <property type="molecule type" value="Genomic_DNA"/>
</dbReference>
<dbReference type="InterPro" id="IPR042097">
    <property type="entry name" value="Aminopeptidase_N-like_N_sf"/>
</dbReference>
<evidence type="ECO:0000256" key="2">
    <source>
        <dbReference type="ARBA" id="ARBA00004477"/>
    </source>
</evidence>
<dbReference type="SUPFAM" id="SSF63737">
    <property type="entry name" value="Leukotriene A4 hydrolase N-terminal domain"/>
    <property type="match status" value="3"/>
</dbReference>
<dbReference type="SUPFAM" id="SSF55486">
    <property type="entry name" value="Metalloproteases ('zincins'), catalytic domain"/>
    <property type="match status" value="4"/>
</dbReference>
<feature type="transmembrane region" description="Helical" evidence="17">
    <location>
        <begin position="2573"/>
        <end position="2594"/>
    </location>
</feature>
<dbReference type="PROSITE" id="PS00755">
    <property type="entry name" value="SECY_1"/>
    <property type="match status" value="1"/>
</dbReference>
<dbReference type="InterPro" id="IPR034015">
    <property type="entry name" value="M1_LTA4H"/>
</dbReference>
<feature type="transmembrane region" description="Helical" evidence="17">
    <location>
        <begin position="2703"/>
        <end position="2721"/>
    </location>
</feature>